<comment type="subcellular location">
    <subcellularLocation>
        <location evidence="1">Periplasm</location>
    </subcellularLocation>
</comment>
<dbReference type="GO" id="GO:0030288">
    <property type="term" value="C:outer membrane-bounded periplasmic space"/>
    <property type="evidence" value="ECO:0007669"/>
    <property type="project" value="UniProtKB-UniRule"/>
</dbReference>
<dbReference type="STRING" id="83765.SAMN05660284_01639"/>
<dbReference type="InterPro" id="IPR032519">
    <property type="entry name" value="YbgF_tri"/>
</dbReference>
<evidence type="ECO:0000313" key="4">
    <source>
        <dbReference type="Proteomes" id="UP000242869"/>
    </source>
</evidence>
<keyword evidence="1" id="KW-0132">Cell division</keyword>
<dbReference type="Gene3D" id="1.25.40.10">
    <property type="entry name" value="Tetratricopeptide repeat domain"/>
    <property type="match status" value="1"/>
</dbReference>
<dbReference type="GO" id="GO:0043093">
    <property type="term" value="P:FtsZ-dependent cytokinesis"/>
    <property type="evidence" value="ECO:0007669"/>
    <property type="project" value="UniProtKB-UniRule"/>
</dbReference>
<feature type="signal peptide" evidence="1">
    <location>
        <begin position="1"/>
        <end position="18"/>
    </location>
</feature>
<dbReference type="Gene3D" id="1.20.5.110">
    <property type="match status" value="1"/>
</dbReference>
<comment type="function">
    <text evidence="1">Mediates coordination of peptidoglycan synthesis and outer membrane constriction during cell division.</text>
</comment>
<dbReference type="Pfam" id="PF16331">
    <property type="entry name" value="TolA_bind_tri"/>
    <property type="match status" value="1"/>
</dbReference>
<keyword evidence="4" id="KW-1185">Reference proteome</keyword>
<organism evidence="3 4">
    <name type="scientific">Formivibrio citricus</name>
    <dbReference type="NCBI Taxonomy" id="83765"/>
    <lineage>
        <taxon>Bacteria</taxon>
        <taxon>Pseudomonadati</taxon>
        <taxon>Pseudomonadota</taxon>
        <taxon>Betaproteobacteria</taxon>
        <taxon>Neisseriales</taxon>
        <taxon>Chitinibacteraceae</taxon>
        <taxon>Formivibrio</taxon>
    </lineage>
</organism>
<accession>A0A1I4ZHS8</accession>
<dbReference type="InterPro" id="IPR011990">
    <property type="entry name" value="TPR-like_helical_dom_sf"/>
</dbReference>
<name>A0A1I4ZHS8_9NEIS</name>
<dbReference type="InterPro" id="IPR034706">
    <property type="entry name" value="CpoB"/>
</dbReference>
<evidence type="ECO:0000259" key="2">
    <source>
        <dbReference type="Pfam" id="PF16331"/>
    </source>
</evidence>
<dbReference type="Pfam" id="PF14559">
    <property type="entry name" value="TPR_19"/>
    <property type="match status" value="1"/>
</dbReference>
<dbReference type="OrthoDB" id="8525418at2"/>
<feature type="coiled-coil region" evidence="1">
    <location>
        <begin position="23"/>
        <end position="123"/>
    </location>
</feature>
<dbReference type="SUPFAM" id="SSF48452">
    <property type="entry name" value="TPR-like"/>
    <property type="match status" value="1"/>
</dbReference>
<keyword evidence="1" id="KW-0732">Signal</keyword>
<keyword evidence="1" id="KW-0131">Cell cycle</keyword>
<dbReference type="EMBL" id="FOVE01000010">
    <property type="protein sequence ID" value="SFN49707.1"/>
    <property type="molecule type" value="Genomic_DNA"/>
</dbReference>
<gene>
    <name evidence="1" type="primary">cpoB</name>
    <name evidence="3" type="ORF">SAMN05660284_01639</name>
</gene>
<keyword evidence="1" id="KW-0574">Periplasm</keyword>
<feature type="domain" description="YbgF trimerisation" evidence="2">
    <location>
        <begin position="40"/>
        <end position="107"/>
    </location>
</feature>
<feature type="chain" id="PRO_5017490108" description="Cell division coordinator CpoB" evidence="1">
    <location>
        <begin position="19"/>
        <end position="245"/>
    </location>
</feature>
<reference evidence="4" key="1">
    <citation type="submission" date="2016-10" db="EMBL/GenBank/DDBJ databases">
        <authorList>
            <person name="Varghese N."/>
            <person name="Submissions S."/>
        </authorList>
    </citation>
    <scope>NUCLEOTIDE SEQUENCE [LARGE SCALE GENOMIC DNA]</scope>
    <source>
        <strain evidence="4">DSM 6150</strain>
    </source>
</reference>
<sequence length="245" mass="27012" precursor="true">MKRIAAIVLAGMAFSAHAAFFSDDEARQQINELRVQAQKTEERLTQLEAVSKQSIELLNQLEKLREDLAGLQGKIEVLQFNQDEAVKRQKDLYVDLDTRVRNIELAKQQAVQAEEKAKTERQADELKQLDAGVKLVKSGKNKEGIAILAKFAKDNPDSPKHAEALYWMGAGHAAMKNYKAANQAFGQVANKAADDPRAPDALLGLASVAMAQKDKKGARKYLLLIVEKYPQSEAAVTAKKALMAN</sequence>
<evidence type="ECO:0000313" key="3">
    <source>
        <dbReference type="EMBL" id="SFN49707.1"/>
    </source>
</evidence>
<evidence type="ECO:0000256" key="1">
    <source>
        <dbReference type="HAMAP-Rule" id="MF_02066"/>
    </source>
</evidence>
<dbReference type="Proteomes" id="UP000242869">
    <property type="component" value="Unassembled WGS sequence"/>
</dbReference>
<dbReference type="HAMAP" id="MF_02066">
    <property type="entry name" value="CpoB"/>
    <property type="match status" value="1"/>
</dbReference>
<comment type="similarity">
    <text evidence="1">Belongs to the CpoB family.</text>
</comment>
<keyword evidence="1" id="KW-0175">Coiled coil</keyword>
<protein>
    <recommendedName>
        <fullName evidence="1">Cell division coordinator CpoB</fullName>
    </recommendedName>
</protein>
<dbReference type="AlphaFoldDB" id="A0A1I4ZHS8"/>
<proteinExistence type="inferred from homology"/>
<dbReference type="RefSeq" id="WP_091194282.1">
    <property type="nucleotide sequence ID" value="NZ_FOVE01000010.1"/>
</dbReference>
<dbReference type="GO" id="GO:0070206">
    <property type="term" value="P:protein trimerization"/>
    <property type="evidence" value="ECO:0007669"/>
    <property type="project" value="InterPro"/>
</dbReference>